<evidence type="ECO:0000313" key="2">
    <source>
        <dbReference type="Proteomes" id="UP001383192"/>
    </source>
</evidence>
<protein>
    <recommendedName>
        <fullName evidence="3">F-box domain-containing protein</fullName>
    </recommendedName>
</protein>
<dbReference type="SUPFAM" id="SSF52047">
    <property type="entry name" value="RNI-like"/>
    <property type="match status" value="1"/>
</dbReference>
<organism evidence="1 2">
    <name type="scientific">Paramarasmius palmivorus</name>
    <dbReference type="NCBI Taxonomy" id="297713"/>
    <lineage>
        <taxon>Eukaryota</taxon>
        <taxon>Fungi</taxon>
        <taxon>Dikarya</taxon>
        <taxon>Basidiomycota</taxon>
        <taxon>Agaricomycotina</taxon>
        <taxon>Agaricomycetes</taxon>
        <taxon>Agaricomycetidae</taxon>
        <taxon>Agaricales</taxon>
        <taxon>Marasmiineae</taxon>
        <taxon>Marasmiaceae</taxon>
        <taxon>Paramarasmius</taxon>
    </lineage>
</organism>
<dbReference type="Gene3D" id="3.80.10.10">
    <property type="entry name" value="Ribonuclease Inhibitor"/>
    <property type="match status" value="1"/>
</dbReference>
<comment type="caution">
    <text evidence="1">The sequence shown here is derived from an EMBL/GenBank/DDBJ whole genome shotgun (WGS) entry which is preliminary data.</text>
</comment>
<dbReference type="AlphaFoldDB" id="A0AAW0CAC2"/>
<accession>A0AAW0CAC2</accession>
<evidence type="ECO:0000313" key="1">
    <source>
        <dbReference type="EMBL" id="KAK7035493.1"/>
    </source>
</evidence>
<evidence type="ECO:0008006" key="3">
    <source>
        <dbReference type="Google" id="ProtNLM"/>
    </source>
</evidence>
<reference evidence="1 2" key="1">
    <citation type="submission" date="2024-01" db="EMBL/GenBank/DDBJ databases">
        <title>A draft genome for a cacao thread blight-causing isolate of Paramarasmius palmivorus.</title>
        <authorList>
            <person name="Baruah I.K."/>
            <person name="Bukari Y."/>
            <person name="Amoako-Attah I."/>
            <person name="Meinhardt L.W."/>
            <person name="Bailey B.A."/>
            <person name="Cohen S.P."/>
        </authorList>
    </citation>
    <scope>NUCLEOTIDE SEQUENCE [LARGE SCALE GENOMIC DNA]</scope>
    <source>
        <strain evidence="1 2">GH-12</strain>
    </source>
</reference>
<sequence length="418" mass="46846">MQPREEVDAPFELVVSHVSRYWRAVAIGTRQLWSNISIQAGGSLSAMQEYLQRSAECSLDITIISDGPVFGGPDFTLTLLDAAMEHINRWRRCTVDSFQEDVDSQLIARLSAAKAPSLEYLSIGVEFSDHLRPSANTPESVSSTPQIFTGGCPRLTFLHLRGLAIYFFRPPLGTITTLRINHTKAMSIRFLQFRAMLLACRSLLHLRVSGDVIGTQPWPQPNSVNVPNLRSLSISSLRGTNYSGILLAVNAPLLEQLSLKGVQEHDLDYFFSSPYSSKFGHLRSLGFCDSNITTLKYRSLFTSFPSVSEFTFVSASISLSPPNFLKVISPSQAYPQVPWPCLQTLSIAIDFDEEEEELLREVVERRMMIGYGLMRIRLGIGEEDLSYFSCFEWLQQYVTIEPVQSSNIVCLCDDLFGV</sequence>
<gene>
    <name evidence="1" type="ORF">VNI00_011786</name>
</gene>
<keyword evidence="2" id="KW-1185">Reference proteome</keyword>
<name>A0AAW0CAC2_9AGAR</name>
<dbReference type="Proteomes" id="UP001383192">
    <property type="component" value="Unassembled WGS sequence"/>
</dbReference>
<proteinExistence type="predicted"/>
<dbReference type="EMBL" id="JAYKXP010000052">
    <property type="protein sequence ID" value="KAK7035493.1"/>
    <property type="molecule type" value="Genomic_DNA"/>
</dbReference>
<dbReference type="InterPro" id="IPR032675">
    <property type="entry name" value="LRR_dom_sf"/>
</dbReference>